<dbReference type="Proteomes" id="UP001327027">
    <property type="component" value="Unassembled WGS sequence"/>
</dbReference>
<dbReference type="Pfam" id="PF03403">
    <property type="entry name" value="PAF-AH_p_II"/>
    <property type="match status" value="1"/>
</dbReference>
<evidence type="ECO:0000313" key="5">
    <source>
        <dbReference type="EMBL" id="MEB3345602.1"/>
    </source>
</evidence>
<evidence type="ECO:0000313" key="6">
    <source>
        <dbReference type="Proteomes" id="UP001327027"/>
    </source>
</evidence>
<keyword evidence="3" id="KW-0443">Lipid metabolism</keyword>
<accession>A0ABU5ZVB4</accession>
<keyword evidence="2" id="KW-0442">Lipid degradation</keyword>
<dbReference type="Gene3D" id="3.40.50.1820">
    <property type="entry name" value="alpha/beta hydrolase"/>
    <property type="match status" value="1"/>
</dbReference>
<sequence length="481" mass="55553">MRVLEVTLLLSLFGLCVALFTKHSLIKKWSFYLSAIFMVLHFLIEHARWQMYPGYFAFCLVLLFYYKPEINLWIKRIGLSLGLLFCTVSFVLGAILPVIKFPKPSGHYSVGLQTIYLEDSSRQEVLTQEIGDKRKLTVHVWYPSDEELTKPERYMDNGYAEAFTKSKGIPSFIASHFDLTNTNTQKLLPITLKKQFPVIILSHGLLWNSKMYTSIVEEIVSNGYIVVGIDHSYEAFLTEYKGKQLPWSQSNIDSMNIGLDFAYIDKRMKLGLNEKNEGHRSKAIRELIQYLPYFESFDRWSNDISFVIDQLEVFNKNNNAFLYQKLNLNQIGLLGHSWGGAAVVQNASVDNRVKAVINMDGAQWGSVIDTTLQKPLMVLHADRNYQEFFTPNFYVYDHIAKNDYYLVTIGATGHANFGDLSYWTKIHSLTETGSIDPKRMSHITNNLIRNFFDKYLHGKSLKIRDAFLKKEYPEVEIVKEK</sequence>
<organism evidence="5 6">
    <name type="scientific">Aquimarina gracilis</name>
    <dbReference type="NCBI Taxonomy" id="874422"/>
    <lineage>
        <taxon>Bacteria</taxon>
        <taxon>Pseudomonadati</taxon>
        <taxon>Bacteroidota</taxon>
        <taxon>Flavobacteriia</taxon>
        <taxon>Flavobacteriales</taxon>
        <taxon>Flavobacteriaceae</taxon>
        <taxon>Aquimarina</taxon>
    </lineage>
</organism>
<dbReference type="EMBL" id="JAYKLX010000004">
    <property type="protein sequence ID" value="MEB3345602.1"/>
    <property type="molecule type" value="Genomic_DNA"/>
</dbReference>
<name>A0ABU5ZVB4_9FLAO</name>
<dbReference type="RefSeq" id="WP_324179634.1">
    <property type="nucleotide sequence ID" value="NZ_BAABAW010000021.1"/>
</dbReference>
<gene>
    <name evidence="5" type="ORF">U6A24_09035</name>
</gene>
<evidence type="ECO:0000256" key="4">
    <source>
        <dbReference type="SAM" id="Phobius"/>
    </source>
</evidence>
<feature type="transmembrane region" description="Helical" evidence="4">
    <location>
        <begin position="50"/>
        <end position="66"/>
    </location>
</feature>
<dbReference type="InterPro" id="IPR029058">
    <property type="entry name" value="AB_hydrolase_fold"/>
</dbReference>
<reference evidence="5 6" key="1">
    <citation type="journal article" date="2013" name="Int. J. Syst. Evol. Microbiol.">
        <title>Aquimarina gracilis sp. nov., isolated from the gut microflora of a mussel, Mytilus coruscus, and emended description of Aquimarina spongiae.</title>
        <authorList>
            <person name="Park S.C."/>
            <person name="Choe H.N."/>
            <person name="Baik K.S."/>
            <person name="Seong C.N."/>
        </authorList>
    </citation>
    <scope>NUCLEOTIDE SEQUENCE [LARGE SCALE GENOMIC DNA]</scope>
    <source>
        <strain evidence="5 6">PSC32</strain>
    </source>
</reference>
<keyword evidence="4" id="KW-0812">Transmembrane</keyword>
<feature type="transmembrane region" description="Helical" evidence="4">
    <location>
        <begin position="6"/>
        <end position="22"/>
    </location>
</feature>
<keyword evidence="6" id="KW-1185">Reference proteome</keyword>
<dbReference type="PANTHER" id="PTHR10272:SF0">
    <property type="entry name" value="PLATELET-ACTIVATING FACTOR ACETYLHYDROLASE"/>
    <property type="match status" value="1"/>
</dbReference>
<keyword evidence="4" id="KW-1133">Transmembrane helix</keyword>
<dbReference type="SUPFAM" id="SSF53474">
    <property type="entry name" value="alpha/beta-Hydrolases"/>
    <property type="match status" value="1"/>
</dbReference>
<evidence type="ECO:0000256" key="2">
    <source>
        <dbReference type="ARBA" id="ARBA00022963"/>
    </source>
</evidence>
<dbReference type="PANTHER" id="PTHR10272">
    <property type="entry name" value="PLATELET-ACTIVATING FACTOR ACETYLHYDROLASE"/>
    <property type="match status" value="1"/>
</dbReference>
<evidence type="ECO:0000256" key="1">
    <source>
        <dbReference type="ARBA" id="ARBA00022801"/>
    </source>
</evidence>
<feature type="transmembrane region" description="Helical" evidence="4">
    <location>
        <begin position="78"/>
        <end position="99"/>
    </location>
</feature>
<keyword evidence="4" id="KW-0472">Membrane</keyword>
<comment type="caution">
    <text evidence="5">The sequence shown here is derived from an EMBL/GenBank/DDBJ whole genome shotgun (WGS) entry which is preliminary data.</text>
</comment>
<dbReference type="GO" id="GO:0016787">
    <property type="term" value="F:hydrolase activity"/>
    <property type="evidence" value="ECO:0007669"/>
    <property type="project" value="UniProtKB-KW"/>
</dbReference>
<evidence type="ECO:0000256" key="3">
    <source>
        <dbReference type="ARBA" id="ARBA00023098"/>
    </source>
</evidence>
<proteinExistence type="predicted"/>
<protein>
    <submittedName>
        <fullName evidence="5">Alpha/beta fold hydrolase</fullName>
    </submittedName>
</protein>
<keyword evidence="1 5" id="KW-0378">Hydrolase</keyword>